<evidence type="ECO:0000313" key="4">
    <source>
        <dbReference type="Proteomes" id="UP001566476"/>
    </source>
</evidence>
<evidence type="ECO:0000256" key="1">
    <source>
        <dbReference type="SAM" id="MobiDB-lite"/>
    </source>
</evidence>
<reference evidence="3 4" key="1">
    <citation type="submission" date="2024-07" db="EMBL/GenBank/DDBJ databases">
        <authorList>
            <person name="Thanompreechachai J."/>
            <person name="Duangmal K."/>
        </authorList>
    </citation>
    <scope>NUCLEOTIDE SEQUENCE [LARGE SCALE GENOMIC DNA]</scope>
    <source>
        <strain evidence="3 4">TBRC 1896</strain>
    </source>
</reference>
<keyword evidence="2" id="KW-0472">Membrane</keyword>
<organism evidence="3 4">
    <name type="scientific">Kineococcus mangrovi</name>
    <dbReference type="NCBI Taxonomy" id="1660183"/>
    <lineage>
        <taxon>Bacteria</taxon>
        <taxon>Bacillati</taxon>
        <taxon>Actinomycetota</taxon>
        <taxon>Actinomycetes</taxon>
        <taxon>Kineosporiales</taxon>
        <taxon>Kineosporiaceae</taxon>
        <taxon>Kineococcus</taxon>
    </lineage>
</organism>
<protein>
    <submittedName>
        <fullName evidence="3">Uncharacterized protein</fullName>
    </submittedName>
</protein>
<keyword evidence="2" id="KW-1133">Transmembrane helix</keyword>
<evidence type="ECO:0000313" key="3">
    <source>
        <dbReference type="EMBL" id="MEZ0493433.1"/>
    </source>
</evidence>
<proteinExistence type="predicted"/>
<gene>
    <name evidence="3" type="ORF">AB2L28_14430</name>
</gene>
<dbReference type="EMBL" id="JBGGTQ010000006">
    <property type="protein sequence ID" value="MEZ0493433.1"/>
    <property type="molecule type" value="Genomic_DNA"/>
</dbReference>
<evidence type="ECO:0000256" key="2">
    <source>
        <dbReference type="SAM" id="Phobius"/>
    </source>
</evidence>
<dbReference type="Proteomes" id="UP001566476">
    <property type="component" value="Unassembled WGS sequence"/>
</dbReference>
<feature type="compositionally biased region" description="Polar residues" evidence="1">
    <location>
        <begin position="59"/>
        <end position="90"/>
    </location>
</feature>
<name>A0ABV4I420_9ACTN</name>
<accession>A0ABV4I420</accession>
<dbReference type="RefSeq" id="WP_370719676.1">
    <property type="nucleotide sequence ID" value="NZ_JBGGTQ010000006.1"/>
</dbReference>
<feature type="region of interest" description="Disordered" evidence="1">
    <location>
        <begin position="57"/>
        <end position="90"/>
    </location>
</feature>
<comment type="caution">
    <text evidence="3">The sequence shown here is derived from an EMBL/GenBank/DDBJ whole genome shotgun (WGS) entry which is preliminary data.</text>
</comment>
<sequence>MHLSTAASEDTAGTVIAVLNYGFWAFIAVALLIRVAVVLRRRRRGSLRREVIGPLMQSGEPQSTAFGWRPTASSSPQVRPQQTTTSQDRD</sequence>
<keyword evidence="4" id="KW-1185">Reference proteome</keyword>
<feature type="transmembrane region" description="Helical" evidence="2">
    <location>
        <begin position="21"/>
        <end position="39"/>
    </location>
</feature>
<keyword evidence="2" id="KW-0812">Transmembrane</keyword>